<dbReference type="Gene3D" id="3.40.140.10">
    <property type="entry name" value="Cytidine Deaminase, domain 2"/>
    <property type="match status" value="1"/>
</dbReference>
<evidence type="ECO:0000313" key="2">
    <source>
        <dbReference type="EMBL" id="QOY89555.1"/>
    </source>
</evidence>
<dbReference type="Proteomes" id="UP000593892">
    <property type="component" value="Chromosome"/>
</dbReference>
<keyword evidence="3" id="KW-1185">Reference proteome</keyword>
<evidence type="ECO:0000259" key="1">
    <source>
        <dbReference type="Pfam" id="PF13401"/>
    </source>
</evidence>
<proteinExistence type="predicted"/>
<dbReference type="InterPro" id="IPR052026">
    <property type="entry name" value="ExeA_AAA_ATPase_DNA-bind"/>
</dbReference>
<dbReference type="AlphaFoldDB" id="A0A7S7NTJ5"/>
<organism evidence="2 3">
    <name type="scientific">Paludibaculum fermentans</name>
    <dbReference type="NCBI Taxonomy" id="1473598"/>
    <lineage>
        <taxon>Bacteria</taxon>
        <taxon>Pseudomonadati</taxon>
        <taxon>Acidobacteriota</taxon>
        <taxon>Terriglobia</taxon>
        <taxon>Bryobacterales</taxon>
        <taxon>Bryobacteraceae</taxon>
        <taxon>Paludibaculum</taxon>
    </lineage>
</organism>
<reference evidence="2 3" key="1">
    <citation type="submission" date="2020-10" db="EMBL/GenBank/DDBJ databases">
        <title>Complete genome sequence of Paludibaculum fermentans P105T, a facultatively anaerobic acidobacterium capable of dissimilatory Fe(III) reduction.</title>
        <authorList>
            <person name="Dedysh S.N."/>
            <person name="Beletsky A.V."/>
            <person name="Kulichevskaya I.S."/>
            <person name="Mardanov A.V."/>
            <person name="Ravin N.V."/>
        </authorList>
    </citation>
    <scope>NUCLEOTIDE SEQUENCE [LARGE SCALE GENOMIC DNA]</scope>
    <source>
        <strain evidence="2 3">P105</strain>
    </source>
</reference>
<gene>
    <name evidence="2" type="ORF">IRI77_06270</name>
</gene>
<dbReference type="RefSeq" id="WP_194451217.1">
    <property type="nucleotide sequence ID" value="NZ_CP063849.1"/>
</dbReference>
<accession>A0A7S7NTJ5</accession>
<protein>
    <submittedName>
        <fullName evidence="2">AAA family ATPase</fullName>
    </submittedName>
</protein>
<feature type="domain" description="ORC1/DEAH AAA+ ATPase" evidence="1">
    <location>
        <begin position="238"/>
        <end position="368"/>
    </location>
</feature>
<dbReference type="GO" id="GO:0016887">
    <property type="term" value="F:ATP hydrolysis activity"/>
    <property type="evidence" value="ECO:0007669"/>
    <property type="project" value="InterPro"/>
</dbReference>
<dbReference type="KEGG" id="pfer:IRI77_06270"/>
<dbReference type="PANTHER" id="PTHR35894:SF1">
    <property type="entry name" value="PHOSPHORIBULOKINASE _ URIDINE KINASE FAMILY"/>
    <property type="match status" value="1"/>
</dbReference>
<dbReference type="InterPro" id="IPR027417">
    <property type="entry name" value="P-loop_NTPase"/>
</dbReference>
<dbReference type="EMBL" id="CP063849">
    <property type="protein sequence ID" value="QOY89555.1"/>
    <property type="molecule type" value="Genomic_DNA"/>
</dbReference>
<dbReference type="InterPro" id="IPR049945">
    <property type="entry name" value="AAA_22"/>
</dbReference>
<evidence type="ECO:0000313" key="3">
    <source>
        <dbReference type="Proteomes" id="UP000593892"/>
    </source>
</evidence>
<sequence>MGPTEWRIETPSLVIGAPAYLLAELGESAMAGRAAAGREIREIGGVLFGRRSPEGVRVEAYRAVTCEHAEGPGFRLSARDREGLAEVLEAASREEAISDLEPVGWYRTEYRDMFFSENDQKLYQQFFPHPWQIALILRWSKTEPVQAGVYTRDLNGRAKFRCSLLTEVPVQAPGLSGVEAQAEAAPLGETRKPSEATPAWESLGLTHDPFPARLDTSFVRVSTQHREAVAELYYGVKKRAGLMLLTGEPGSGRREVLESLGDLFNQQRIEFAYLLEAPKTLERFYELISYDLALPCASPSKMEVLAKLTELAARQNAAQSTLVLILDEADPMPVEVMADIGLLDHMQNRHGKLLQVILAGSPELEARLSAPELRDLNLLISQRLRLHRMDEAEVAEYAEGRLQRAGAAKVGIIPAARLAVIASQSKGLPLEVHRLCGAYLEALVAGASSTSSTLRLQGMLNQLRDNGAE</sequence>
<name>A0A7S7NTJ5_PALFE</name>
<dbReference type="Pfam" id="PF13401">
    <property type="entry name" value="AAA_22"/>
    <property type="match status" value="1"/>
</dbReference>
<dbReference type="SUPFAM" id="SSF52540">
    <property type="entry name" value="P-loop containing nucleoside triphosphate hydrolases"/>
    <property type="match status" value="1"/>
</dbReference>
<dbReference type="Gene3D" id="3.40.50.300">
    <property type="entry name" value="P-loop containing nucleotide triphosphate hydrolases"/>
    <property type="match status" value="1"/>
</dbReference>
<dbReference type="PANTHER" id="PTHR35894">
    <property type="entry name" value="GENERAL SECRETION PATHWAY PROTEIN A-RELATED"/>
    <property type="match status" value="1"/>
</dbReference>